<comment type="similarity">
    <text evidence="3">Belongs to the flagella basal body rod proteins family.</text>
</comment>
<evidence type="ECO:0000256" key="6">
    <source>
        <dbReference type="ARBA" id="ARBA00023143"/>
    </source>
</evidence>
<keyword evidence="11" id="KW-1185">Reference proteome</keyword>
<accession>D1B9E8</accession>
<dbReference type="Pfam" id="PF22638">
    <property type="entry name" value="FlgK_D1"/>
    <property type="match status" value="2"/>
</dbReference>
<evidence type="ECO:0000259" key="8">
    <source>
        <dbReference type="Pfam" id="PF06429"/>
    </source>
</evidence>
<dbReference type="eggNOG" id="COG1256">
    <property type="taxonomic scope" value="Bacteria"/>
</dbReference>
<dbReference type="EnsemblBacteria" id="ACZ18901">
    <property type="protein sequence ID" value="ACZ18901"/>
    <property type="gene ID" value="Taci_0665"/>
</dbReference>
<reference evidence="10 11" key="1">
    <citation type="journal article" date="2009" name="Stand. Genomic Sci.">
        <title>Complete genome sequence of Thermanaerovibrio acidaminovorans type strain (Su883).</title>
        <authorList>
            <person name="Chovatia M."/>
            <person name="Sikorski J."/>
            <person name="Schroder M."/>
            <person name="Lapidus A."/>
            <person name="Nolan M."/>
            <person name="Tice H."/>
            <person name="Glavina Del Rio T."/>
            <person name="Copeland A."/>
            <person name="Cheng J.F."/>
            <person name="Lucas S."/>
            <person name="Chen F."/>
            <person name="Bruce D."/>
            <person name="Goodwin L."/>
            <person name="Pitluck S."/>
            <person name="Ivanova N."/>
            <person name="Mavromatis K."/>
            <person name="Ovchinnikova G."/>
            <person name="Pati A."/>
            <person name="Chen A."/>
            <person name="Palaniappan K."/>
            <person name="Land M."/>
            <person name="Hauser L."/>
            <person name="Chang Y.J."/>
            <person name="Jeffries C.D."/>
            <person name="Chain P."/>
            <person name="Saunders E."/>
            <person name="Detter J.C."/>
            <person name="Brettin T."/>
            <person name="Rohde M."/>
            <person name="Goker M."/>
            <person name="Spring S."/>
            <person name="Bristow J."/>
            <person name="Markowitz V."/>
            <person name="Hugenholtz P."/>
            <person name="Kyrpides N.C."/>
            <person name="Klenk H.P."/>
            <person name="Eisen J.A."/>
        </authorList>
    </citation>
    <scope>NUCLEOTIDE SEQUENCE [LARGE SCALE GENOMIC DNA]</scope>
    <source>
        <strain evidence="11">ATCC 49978 / DSM 6589 / Su883</strain>
    </source>
</reference>
<dbReference type="NCBIfam" id="TIGR02492">
    <property type="entry name" value="flgK_ends"/>
    <property type="match status" value="1"/>
</dbReference>
<keyword evidence="5" id="KW-0964">Secreted</keyword>
<evidence type="ECO:0000256" key="1">
    <source>
        <dbReference type="ARBA" id="ARBA00004365"/>
    </source>
</evidence>
<dbReference type="GO" id="GO:0009424">
    <property type="term" value="C:bacterial-type flagellum hook"/>
    <property type="evidence" value="ECO:0007669"/>
    <property type="project" value="InterPro"/>
</dbReference>
<evidence type="ECO:0000256" key="4">
    <source>
        <dbReference type="ARBA" id="ARBA00016244"/>
    </source>
</evidence>
<dbReference type="GO" id="GO:0005198">
    <property type="term" value="F:structural molecule activity"/>
    <property type="evidence" value="ECO:0007669"/>
    <property type="project" value="InterPro"/>
</dbReference>
<dbReference type="OrthoDB" id="9802553at2"/>
<keyword evidence="6" id="KW-0975">Bacterial flagellum</keyword>
<name>D1B9E8_THEAS</name>
<dbReference type="STRING" id="525903.Taci_0665"/>
<evidence type="ECO:0000256" key="3">
    <source>
        <dbReference type="ARBA" id="ARBA00009677"/>
    </source>
</evidence>
<dbReference type="AlphaFoldDB" id="D1B9E8"/>
<keyword evidence="10" id="KW-0282">Flagellum</keyword>
<comment type="subcellular location">
    <subcellularLocation>
        <location evidence="1">Bacterial flagellum</location>
    </subcellularLocation>
    <subcellularLocation>
        <location evidence="2">Secreted</location>
    </subcellularLocation>
</comment>
<dbReference type="InterPro" id="IPR002371">
    <property type="entry name" value="FlgK"/>
</dbReference>
<keyword evidence="10" id="KW-0966">Cell projection</keyword>
<proteinExistence type="inferred from homology"/>
<protein>
    <recommendedName>
        <fullName evidence="4">Flagellar hook-associated protein 1</fullName>
    </recommendedName>
</protein>
<evidence type="ECO:0000313" key="11">
    <source>
        <dbReference type="Proteomes" id="UP000002030"/>
    </source>
</evidence>
<dbReference type="eggNOG" id="COG4786">
    <property type="taxonomic scope" value="Bacteria"/>
</dbReference>
<dbReference type="InterPro" id="IPR010930">
    <property type="entry name" value="Flg_bb/hook_C_dom"/>
</dbReference>
<dbReference type="InterPro" id="IPR053927">
    <property type="entry name" value="FlgK_helical"/>
</dbReference>
<evidence type="ECO:0000313" key="10">
    <source>
        <dbReference type="EMBL" id="ACZ18901.1"/>
    </source>
</evidence>
<feature type="domain" description="Flagellar basal-body/hook protein C-terminal" evidence="8">
    <location>
        <begin position="814"/>
        <end position="851"/>
    </location>
</feature>
<evidence type="ECO:0000259" key="9">
    <source>
        <dbReference type="Pfam" id="PF22638"/>
    </source>
</evidence>
<dbReference type="SUPFAM" id="SSF64518">
    <property type="entry name" value="Phase 1 flagellin"/>
    <property type="match status" value="1"/>
</dbReference>
<organism evidence="10 11">
    <name type="scientific">Thermanaerovibrio acidaminovorans (strain ATCC 49978 / DSM 6589 / Su883)</name>
    <name type="common">Selenomonas acidaminovorans</name>
    <dbReference type="NCBI Taxonomy" id="525903"/>
    <lineage>
        <taxon>Bacteria</taxon>
        <taxon>Thermotogati</taxon>
        <taxon>Synergistota</taxon>
        <taxon>Synergistia</taxon>
        <taxon>Synergistales</taxon>
        <taxon>Synergistaceae</taxon>
        <taxon>Thermanaerovibrio</taxon>
    </lineage>
</organism>
<dbReference type="Pfam" id="PF06429">
    <property type="entry name" value="Flg_bbr_C"/>
    <property type="match status" value="1"/>
</dbReference>
<dbReference type="GO" id="GO:0005576">
    <property type="term" value="C:extracellular region"/>
    <property type="evidence" value="ECO:0007669"/>
    <property type="project" value="UniProtKB-SubCell"/>
</dbReference>
<feature type="domain" description="Flagellar hook-associated protein FlgK helical" evidence="9">
    <location>
        <begin position="103"/>
        <end position="272"/>
    </location>
</feature>
<evidence type="ECO:0000256" key="2">
    <source>
        <dbReference type="ARBA" id="ARBA00004613"/>
    </source>
</evidence>
<keyword evidence="10" id="KW-0969">Cilium</keyword>
<dbReference type="KEGG" id="tai:Taci_0665"/>
<dbReference type="RefSeq" id="WP_012869417.1">
    <property type="nucleotide sequence ID" value="NC_013522.1"/>
</dbReference>
<feature type="domain" description="Flagellar hook-associated protein FlgK helical" evidence="9">
    <location>
        <begin position="627"/>
        <end position="704"/>
    </location>
</feature>
<gene>
    <name evidence="10" type="ordered locus">Taci_0665</name>
</gene>
<dbReference type="Proteomes" id="UP000002030">
    <property type="component" value="Chromosome"/>
</dbReference>
<dbReference type="HOGENOM" id="CLU_012762_1_1_0"/>
<feature type="region of interest" description="Disordered" evidence="7">
    <location>
        <begin position="38"/>
        <end position="62"/>
    </location>
</feature>
<dbReference type="PATRIC" id="fig|525903.6.peg.671"/>
<evidence type="ECO:0000256" key="7">
    <source>
        <dbReference type="SAM" id="MobiDB-lite"/>
    </source>
</evidence>
<dbReference type="EMBL" id="CP001818">
    <property type="protein sequence ID" value="ACZ18901.1"/>
    <property type="molecule type" value="Genomic_DNA"/>
</dbReference>
<dbReference type="PANTHER" id="PTHR30033:SF1">
    <property type="entry name" value="FLAGELLAR HOOK-ASSOCIATED PROTEIN 1"/>
    <property type="match status" value="1"/>
</dbReference>
<dbReference type="PANTHER" id="PTHR30033">
    <property type="entry name" value="FLAGELLAR HOOK-ASSOCIATED PROTEIN 1"/>
    <property type="match status" value="1"/>
</dbReference>
<sequence>MLNSFFGFEMGRRAMDYFRRGMETAGHNISNANVEGYSRQRVDASSSPPFTDPGLARPALPGQIGTGVQIDAIRRLRDLFLDSQYREEVCVKGYWDAVLNAVNQTEMYVNEPAGKGFQAAMNDFWAALQEVSKRPDNSATRESLVQNAKSVVVFLQQLNTNYDQYRTALNKEIRLKVDEANSLIDQIAQLNGVIEEIKGVGGNPNDLMDRRDLLVEKLSKIIDCTVGSPCIDEADGDFKVDLGGKLLVQGTEARHLVLVPVAGNQGFFDVQVEDNLFSHVSDPTVATAILEQKMPESVVSLNVNRLASETRWELGRGDAMLTVTDKDRALGLRGSFALQVSSSGVVRSSAAFPAAGGNPVGTVLIPPTGNASYRFRLSAGDFESMVSVTWDSVNSRWDITDNLGNSASTAGGFLNLSDLNSFFANYSAKVTSSLSTGGDQLTLSSVDRHLLSISDVQGNLGSLLGLTGSSPAVTIEVTEADSLVTIANKINSAYSSDLARKVPPELTTNPPGTPPETPEQWLRCLVEQDGTTGNYYLKLQSHLVGETYRINVLGGSDCGTGQGGSLYMARKLGFVNADDSTSVMTYSQDAYFVFEDKEYLSSTNAFKDARRLSASDLWSASMPTEVYKGLRLELKGVGATQIQSRHHVKGGELRGLLESRDDFLLTQMDWFDEIVFGLVTEFNSLHYSGHGSGDYINTTGIDFFVPVVGKYGASSNFALNQLLEIHSSLVAASSGDGAGHAQGAAGNSSGDGSVALKLAQLKQAKVLNGRSADFNAYYESFIAELGAVGQRASTMAKNQKALVDQINTQRQSVMGVNMDEEMMDIIKFQQAFNGIARYITTIDEMLDKIINGMGRVGL</sequence>
<dbReference type="GO" id="GO:0044780">
    <property type="term" value="P:bacterial-type flagellum assembly"/>
    <property type="evidence" value="ECO:0007669"/>
    <property type="project" value="InterPro"/>
</dbReference>
<evidence type="ECO:0000256" key="5">
    <source>
        <dbReference type="ARBA" id="ARBA00022525"/>
    </source>
</evidence>